<sequence length="182" mass="21875">MQKDFDKIEYCKIILVVGPSGAGKDTLIRYAKKKFSADKNIIFLKRYITRKSDEYEDNYYISSKEFYILKQQNFFFTTWEAYNYQYGISFNNVELNGKKIVISISRTKVNDFEKKFKNVLTLFITASPESLRKRLKKRHRDSFWENRLERQLLPFNAKRLVKIINEDIELAKKQFINAIKFF</sequence>
<keyword evidence="3" id="KW-1185">Reference proteome</keyword>
<dbReference type="RefSeq" id="WP_092065357.1">
    <property type="nucleotide sequence ID" value="NZ_FNIN01000006.1"/>
</dbReference>
<dbReference type="Proteomes" id="UP000199602">
    <property type="component" value="Unassembled WGS sequence"/>
</dbReference>
<organism evidence="2 3">
    <name type="scientific">Desulfonauticus submarinus</name>
    <dbReference type="NCBI Taxonomy" id="206665"/>
    <lineage>
        <taxon>Bacteria</taxon>
        <taxon>Pseudomonadati</taxon>
        <taxon>Thermodesulfobacteriota</taxon>
        <taxon>Desulfovibrionia</taxon>
        <taxon>Desulfovibrionales</taxon>
        <taxon>Desulfonauticaceae</taxon>
        <taxon>Desulfonauticus</taxon>
    </lineage>
</organism>
<gene>
    <name evidence="2" type="ORF">SAMN04488516_10673</name>
</gene>
<reference evidence="2 3" key="1">
    <citation type="submission" date="2016-10" db="EMBL/GenBank/DDBJ databases">
        <authorList>
            <person name="de Groot N.N."/>
        </authorList>
    </citation>
    <scope>NUCLEOTIDE SEQUENCE [LARGE SCALE GENOMIC DNA]</scope>
    <source>
        <strain evidence="2 3">DSM 15269</strain>
    </source>
</reference>
<dbReference type="OrthoDB" id="341217at2"/>
<dbReference type="STRING" id="206665.SAMN04488516_10673"/>
<evidence type="ECO:0000259" key="1">
    <source>
        <dbReference type="Pfam" id="PF00625"/>
    </source>
</evidence>
<dbReference type="GO" id="GO:0016301">
    <property type="term" value="F:kinase activity"/>
    <property type="evidence" value="ECO:0007669"/>
    <property type="project" value="UniProtKB-KW"/>
</dbReference>
<dbReference type="Pfam" id="PF00625">
    <property type="entry name" value="Guanylate_kin"/>
    <property type="match status" value="1"/>
</dbReference>
<dbReference type="Gene3D" id="3.40.50.300">
    <property type="entry name" value="P-loop containing nucleotide triphosphate hydrolases"/>
    <property type="match status" value="1"/>
</dbReference>
<evidence type="ECO:0000313" key="3">
    <source>
        <dbReference type="Proteomes" id="UP000199602"/>
    </source>
</evidence>
<keyword evidence="2" id="KW-0808">Transferase</keyword>
<dbReference type="InterPro" id="IPR027417">
    <property type="entry name" value="P-loop_NTPase"/>
</dbReference>
<dbReference type="EMBL" id="FNIN01000006">
    <property type="protein sequence ID" value="SDN75695.1"/>
    <property type="molecule type" value="Genomic_DNA"/>
</dbReference>
<evidence type="ECO:0000313" key="2">
    <source>
        <dbReference type="EMBL" id="SDN75695.1"/>
    </source>
</evidence>
<proteinExistence type="predicted"/>
<protein>
    <submittedName>
        <fullName evidence="2">Ribose 1,5-bisphosphokinase</fullName>
    </submittedName>
</protein>
<dbReference type="SUPFAM" id="SSF52540">
    <property type="entry name" value="P-loop containing nucleoside triphosphate hydrolases"/>
    <property type="match status" value="1"/>
</dbReference>
<name>A0A1H0E002_9BACT</name>
<keyword evidence="2" id="KW-0418">Kinase</keyword>
<dbReference type="AlphaFoldDB" id="A0A1H0E002"/>
<accession>A0A1H0E002</accession>
<feature type="domain" description="Guanylate kinase/L-type calcium channel beta subunit" evidence="1">
    <location>
        <begin position="12"/>
        <end position="142"/>
    </location>
</feature>
<dbReference type="InterPro" id="IPR008145">
    <property type="entry name" value="GK/Ca_channel_bsu"/>
</dbReference>